<evidence type="ECO:0000256" key="2">
    <source>
        <dbReference type="SAM" id="SignalP"/>
    </source>
</evidence>
<dbReference type="AlphaFoldDB" id="A0A418YDM0"/>
<dbReference type="Gene3D" id="1.10.287.470">
    <property type="entry name" value="Helix hairpin bin"/>
    <property type="match status" value="1"/>
</dbReference>
<feature type="chain" id="PRO_5018978513" evidence="2">
    <location>
        <begin position="21"/>
        <end position="359"/>
    </location>
</feature>
<evidence type="ECO:0000259" key="3">
    <source>
        <dbReference type="Pfam" id="PF25917"/>
    </source>
</evidence>
<dbReference type="RefSeq" id="WP_119911064.1">
    <property type="nucleotide sequence ID" value="NZ_QZCH01000015.1"/>
</dbReference>
<dbReference type="Proteomes" id="UP000283255">
    <property type="component" value="Unassembled WGS sequence"/>
</dbReference>
<dbReference type="EMBL" id="QZCH01000015">
    <property type="protein sequence ID" value="RJG42638.1"/>
    <property type="molecule type" value="Genomic_DNA"/>
</dbReference>
<organism evidence="4 5">
    <name type="scientific">Motilimonas pumila</name>
    <dbReference type="NCBI Taxonomy" id="2303987"/>
    <lineage>
        <taxon>Bacteria</taxon>
        <taxon>Pseudomonadati</taxon>
        <taxon>Pseudomonadota</taxon>
        <taxon>Gammaproteobacteria</taxon>
        <taxon>Alteromonadales</taxon>
        <taxon>Alteromonadales genera incertae sedis</taxon>
        <taxon>Motilimonas</taxon>
    </lineage>
</organism>
<name>A0A418YDM0_9GAMM</name>
<sequence length="359" mass="40383">MTFLKTLSLPLLCLSLFACEKVQIDDKPATQIKTFTLPEHTTSSQREFHAVARAQDLTDLSFREEGKIANIYVTNGQAVTQGQLLAVLDKRDYQATLNDRTARKEASYNQYQRATSMLEKKLMAQSEFDQMKAQYLVDKAQHRMAELGVEYTELRAPFDGVVSDVYLDSFENILPGSPILSMHKLDFIEVDVQVPDSLVAVAKRREYREKKREYKVVFEAYPDKEFMGTILDLNSEKDPSTRSFIATLTVPLNHQFKVLEGMPARVFTDLSDVTYTHDDHFLVPLEAVVAIDGSVLDAGPASVWIYHPDTQTVTSRAVKVGAIIGTQIEVLEGLKNGEIIVTEGTNRLTQEQPVKLMQG</sequence>
<dbReference type="PANTHER" id="PTHR30469">
    <property type="entry name" value="MULTIDRUG RESISTANCE PROTEIN MDTA"/>
    <property type="match status" value="1"/>
</dbReference>
<dbReference type="Gene3D" id="2.40.420.20">
    <property type="match status" value="1"/>
</dbReference>
<reference evidence="4 5" key="2">
    <citation type="submission" date="2019-01" db="EMBL/GenBank/DDBJ databases">
        <title>Motilimonas pumilus sp. nov., isolated from the gut of sea cucumber (Apostichopus japonicus).</title>
        <authorList>
            <person name="Wang F.-Q."/>
            <person name="Ren L.-H."/>
            <person name="Lin Y.-W."/>
            <person name="Sun G.-H."/>
            <person name="Du Z.-J."/>
            <person name="Zhao J.-X."/>
            <person name="Liu X.-J."/>
            <person name="Liu L.-J."/>
        </authorList>
    </citation>
    <scope>NUCLEOTIDE SEQUENCE [LARGE SCALE GENOMIC DNA]</scope>
    <source>
        <strain evidence="4 5">PLHSC7-2</strain>
    </source>
</reference>
<dbReference type="InterPro" id="IPR058625">
    <property type="entry name" value="MdtA-like_BSH"/>
</dbReference>
<reference evidence="4 5" key="1">
    <citation type="submission" date="2018-09" db="EMBL/GenBank/DDBJ databases">
        <authorList>
            <person name="Wang F."/>
        </authorList>
    </citation>
    <scope>NUCLEOTIDE SEQUENCE [LARGE SCALE GENOMIC DNA]</scope>
    <source>
        <strain evidence="4 5">PLHSC7-2</strain>
    </source>
</reference>
<dbReference type="PANTHER" id="PTHR30469:SF20">
    <property type="entry name" value="EFFLUX RND TRANSPORTER PERIPLASMIC ADAPTOR SUBUNIT"/>
    <property type="match status" value="1"/>
</dbReference>
<accession>A0A418YDM0</accession>
<dbReference type="NCBIfam" id="TIGR01730">
    <property type="entry name" value="RND_mfp"/>
    <property type="match status" value="1"/>
</dbReference>
<dbReference type="InterPro" id="IPR006143">
    <property type="entry name" value="RND_pump_MFP"/>
</dbReference>
<dbReference type="Pfam" id="PF25917">
    <property type="entry name" value="BSH_RND"/>
    <property type="match status" value="1"/>
</dbReference>
<dbReference type="Gene3D" id="2.40.50.100">
    <property type="match status" value="1"/>
</dbReference>
<keyword evidence="5" id="KW-1185">Reference proteome</keyword>
<dbReference type="GO" id="GO:1990281">
    <property type="term" value="C:efflux pump complex"/>
    <property type="evidence" value="ECO:0007669"/>
    <property type="project" value="TreeGrafter"/>
</dbReference>
<dbReference type="SUPFAM" id="SSF111369">
    <property type="entry name" value="HlyD-like secretion proteins"/>
    <property type="match status" value="1"/>
</dbReference>
<comment type="similarity">
    <text evidence="1">Belongs to the membrane fusion protein (MFP) (TC 8.A.1) family.</text>
</comment>
<comment type="caution">
    <text evidence="4">The sequence shown here is derived from an EMBL/GenBank/DDBJ whole genome shotgun (WGS) entry which is preliminary data.</text>
</comment>
<feature type="signal peptide" evidence="2">
    <location>
        <begin position="1"/>
        <end position="20"/>
    </location>
</feature>
<evidence type="ECO:0000313" key="5">
    <source>
        <dbReference type="Proteomes" id="UP000283255"/>
    </source>
</evidence>
<dbReference type="OrthoDB" id="2110899at2"/>
<keyword evidence="2" id="KW-0732">Signal</keyword>
<evidence type="ECO:0000313" key="4">
    <source>
        <dbReference type="EMBL" id="RJG42638.1"/>
    </source>
</evidence>
<dbReference type="GO" id="GO:0015562">
    <property type="term" value="F:efflux transmembrane transporter activity"/>
    <property type="evidence" value="ECO:0007669"/>
    <property type="project" value="TreeGrafter"/>
</dbReference>
<gene>
    <name evidence="4" type="ORF">D1Z90_12275</name>
</gene>
<dbReference type="Gene3D" id="2.40.30.170">
    <property type="match status" value="1"/>
</dbReference>
<protein>
    <submittedName>
        <fullName evidence="4">Efflux RND transporter periplasmic adaptor subunit</fullName>
    </submittedName>
</protein>
<dbReference type="PROSITE" id="PS51257">
    <property type="entry name" value="PROKAR_LIPOPROTEIN"/>
    <property type="match status" value="1"/>
</dbReference>
<proteinExistence type="inferred from homology"/>
<feature type="domain" description="Multidrug resistance protein MdtA-like barrel-sandwich hybrid" evidence="3">
    <location>
        <begin position="65"/>
        <end position="164"/>
    </location>
</feature>
<evidence type="ECO:0000256" key="1">
    <source>
        <dbReference type="ARBA" id="ARBA00009477"/>
    </source>
</evidence>